<dbReference type="SUPFAM" id="SSF63748">
    <property type="entry name" value="Tudor/PWWP/MBT"/>
    <property type="match status" value="1"/>
</dbReference>
<reference evidence="2" key="1">
    <citation type="submission" date="2017-02" db="UniProtKB">
        <authorList>
            <consortium name="WormBaseParasite"/>
        </authorList>
    </citation>
    <scope>IDENTIFICATION</scope>
</reference>
<dbReference type="CDD" id="cd20379">
    <property type="entry name" value="Tudor_dTUD-like"/>
    <property type="match status" value="1"/>
</dbReference>
<dbReference type="AlphaFoldDB" id="A0A0N5A9D1"/>
<sequence>MDNEESDTTATLMNVASVLGAEKDGCTVRELNVKYKLEFLNGILFCRGFFGDDLKIPPGFTSLELFLSSAEAKSYVTFRGGRWYAVEKKEVAHVISLVKRTKKKKSSLKLSRLKDRYGRRFSNFTPLPYSKGRNSEIKKIRDYAKVNTNSSNVESVSYDFDAEPRFPVFNGEKRESNASISSPPDQTFRADLINSRENPQYSGLIVAAGARATKNPMLQRSRKCFTNILQKAGHPLTWNEFLDYYEKIEHVPFGINEVRNLFAIDVDATFNLKTFLTEALHGFVEITLNKNKEMVLSLCNDGSDKCCLDYMKSDYIKPMQVTIENKAHRFSTDVRNYYESFRSENFLCSSSDRSIGRGRIVMKERLLKPPNYFTSCADMSRRLEDVQINEEPVQCDTIFPLICGGEQVLKDRNEVSLWKDADEVKTELMSYKGIGKWIEKFVTEKGSLEVSLITLTRCGSNVKVVKPSDFKEGNWLDIVKTIIDMEKCPGLRLCNGKIFLRTSEDENDGSLFLLTNKVDIHEVAEKVFNLLSTVPTKELLLQDIVVNLPECTSSSIVEMQYSYASVFEWNFFKGAMLSLKSDLFFPKRKEGNINSLQSSTDASILNPQKKLTDVDIAAVKSNCLSSFKTLGGESGFVEEVDVRDFRVDSSVDGLHSFAVTFLLKEVGLMKRKDFFQKEIECAFLHICFYDYYSRNWDNTKLKLDGFLIGMCCVVWSENLNKNRYYRARVLELKGSTIVVSLIDYGFVVPLIYCTNARKLETEFQIVSSFAVDIKTKLFNINPERLEDFNQSYMEFRDLFMKSKESVYSKIVYKPKMDDFKLLDIYIDEYFSIPSYFLRKGIIKYEDEEE</sequence>
<name>A0A0N5A9D1_9BILA</name>
<dbReference type="Gene3D" id="2.30.30.140">
    <property type="match status" value="1"/>
</dbReference>
<keyword evidence="1" id="KW-1185">Reference proteome</keyword>
<proteinExistence type="predicted"/>
<protein>
    <submittedName>
        <fullName evidence="2">Tudor domain-containing protein</fullName>
    </submittedName>
</protein>
<dbReference type="Proteomes" id="UP000046393">
    <property type="component" value="Unplaced"/>
</dbReference>
<organism evidence="1 2">
    <name type="scientific">Syphacia muris</name>
    <dbReference type="NCBI Taxonomy" id="451379"/>
    <lineage>
        <taxon>Eukaryota</taxon>
        <taxon>Metazoa</taxon>
        <taxon>Ecdysozoa</taxon>
        <taxon>Nematoda</taxon>
        <taxon>Chromadorea</taxon>
        <taxon>Rhabditida</taxon>
        <taxon>Spirurina</taxon>
        <taxon>Oxyuridomorpha</taxon>
        <taxon>Oxyuroidea</taxon>
        <taxon>Oxyuridae</taxon>
        <taxon>Syphacia</taxon>
    </lineage>
</organism>
<evidence type="ECO:0000313" key="1">
    <source>
        <dbReference type="Proteomes" id="UP000046393"/>
    </source>
</evidence>
<evidence type="ECO:0000313" key="2">
    <source>
        <dbReference type="WBParaSite" id="SMUV_0000070501-mRNA-1"/>
    </source>
</evidence>
<accession>A0A0N5A9D1</accession>
<dbReference type="WBParaSite" id="SMUV_0000070501-mRNA-1">
    <property type="protein sequence ID" value="SMUV_0000070501-mRNA-1"/>
    <property type="gene ID" value="SMUV_0000070501"/>
</dbReference>